<evidence type="ECO:0000313" key="3">
    <source>
        <dbReference type="Proteomes" id="UP000298652"/>
    </source>
</evidence>
<dbReference type="Gene3D" id="3.40.50.300">
    <property type="entry name" value="P-loop containing nucleotide triphosphate hydrolases"/>
    <property type="match status" value="1"/>
</dbReference>
<dbReference type="Pfam" id="PF00931">
    <property type="entry name" value="NB-ARC"/>
    <property type="match status" value="1"/>
</dbReference>
<protein>
    <recommendedName>
        <fullName evidence="1">NB-ARC domain-containing protein</fullName>
    </recommendedName>
</protein>
<feature type="domain" description="NB-ARC" evidence="1">
    <location>
        <begin position="7"/>
        <end position="148"/>
    </location>
</feature>
<sequence>MFGRHVEKERIINFLLLDEGGSVGNLSVLPVVGDIGVGKTTLVQHACDDARVRNHFPVIILCCKYAIALNGGTVVLQSKHVIRVAGTNLNDLLQLFNGSFENKKFLVVFENMDMHKKKILEGLLPVLRRGKTGSKVIITTKNPKVATIGTAGPNYTQGLALPGVLVLLQGSCLCRQRY</sequence>
<dbReference type="AlphaFoldDB" id="A0A4V6DA32"/>
<gene>
    <name evidence="2" type="ORF">SEVIR_3G321800v2</name>
</gene>
<dbReference type="SUPFAM" id="SSF52540">
    <property type="entry name" value="P-loop containing nucleoside triphosphate hydrolases"/>
    <property type="match status" value="1"/>
</dbReference>
<dbReference type="EMBL" id="CM016554">
    <property type="protein sequence ID" value="TKW28216.1"/>
    <property type="molecule type" value="Genomic_DNA"/>
</dbReference>
<dbReference type="Gramene" id="TKW28215">
    <property type="protein sequence ID" value="TKW28215"/>
    <property type="gene ID" value="SEVIR_3G321800v2"/>
</dbReference>
<keyword evidence="3" id="KW-1185">Reference proteome</keyword>
<dbReference type="Gramene" id="TKW28216">
    <property type="protein sequence ID" value="TKW28216"/>
    <property type="gene ID" value="SEVIR_3G321800v2"/>
</dbReference>
<dbReference type="InterPro" id="IPR002182">
    <property type="entry name" value="NB-ARC"/>
</dbReference>
<dbReference type="EMBL" id="CM016554">
    <property type="protein sequence ID" value="TKW28215.1"/>
    <property type="molecule type" value="Genomic_DNA"/>
</dbReference>
<evidence type="ECO:0000313" key="2">
    <source>
        <dbReference type="EMBL" id="TKW28216.1"/>
    </source>
</evidence>
<evidence type="ECO:0000259" key="1">
    <source>
        <dbReference type="Pfam" id="PF00931"/>
    </source>
</evidence>
<organism evidence="2 3">
    <name type="scientific">Setaria viridis</name>
    <name type="common">Green bristlegrass</name>
    <name type="synonym">Setaria italica subsp. viridis</name>
    <dbReference type="NCBI Taxonomy" id="4556"/>
    <lineage>
        <taxon>Eukaryota</taxon>
        <taxon>Viridiplantae</taxon>
        <taxon>Streptophyta</taxon>
        <taxon>Embryophyta</taxon>
        <taxon>Tracheophyta</taxon>
        <taxon>Spermatophyta</taxon>
        <taxon>Magnoliopsida</taxon>
        <taxon>Liliopsida</taxon>
        <taxon>Poales</taxon>
        <taxon>Poaceae</taxon>
        <taxon>PACMAD clade</taxon>
        <taxon>Panicoideae</taxon>
        <taxon>Panicodae</taxon>
        <taxon>Paniceae</taxon>
        <taxon>Cenchrinae</taxon>
        <taxon>Setaria</taxon>
    </lineage>
</organism>
<accession>A0A4V6DA32</accession>
<proteinExistence type="predicted"/>
<dbReference type="PANTHER" id="PTHR33377">
    <property type="entry name" value="OS10G0134700 PROTEIN-RELATED"/>
    <property type="match status" value="1"/>
</dbReference>
<name>A0A4V6DA32_SETVI</name>
<dbReference type="InterPro" id="IPR027417">
    <property type="entry name" value="P-loop_NTPase"/>
</dbReference>
<reference evidence="2 3" key="1">
    <citation type="submission" date="2019-03" db="EMBL/GenBank/DDBJ databases">
        <title>WGS assembly of Setaria viridis.</title>
        <authorList>
            <person name="Huang P."/>
            <person name="Jenkins J."/>
            <person name="Grimwood J."/>
            <person name="Barry K."/>
            <person name="Healey A."/>
            <person name="Mamidi S."/>
            <person name="Sreedasyam A."/>
            <person name="Shu S."/>
            <person name="Feldman M."/>
            <person name="Wu J."/>
            <person name="Yu Y."/>
            <person name="Chen C."/>
            <person name="Johnson J."/>
            <person name="Rokhsar D."/>
            <person name="Baxter I."/>
            <person name="Schmutz J."/>
            <person name="Brutnell T."/>
            <person name="Kellogg E."/>
        </authorList>
    </citation>
    <scope>NUCLEOTIDE SEQUENCE [LARGE SCALE GENOMIC DNA]</scope>
    <source>
        <strain evidence="3">cv. A10</strain>
    </source>
</reference>
<dbReference type="PANTHER" id="PTHR33377:SF101">
    <property type="entry name" value="NB-ARC DOMAIN CONTAINING PROTEIN, EXPRESSED"/>
    <property type="match status" value="1"/>
</dbReference>
<dbReference type="GO" id="GO:0043531">
    <property type="term" value="F:ADP binding"/>
    <property type="evidence" value="ECO:0007669"/>
    <property type="project" value="InterPro"/>
</dbReference>
<dbReference type="Proteomes" id="UP000298652">
    <property type="component" value="Chromosome 3"/>
</dbReference>